<evidence type="ECO:0000313" key="2">
    <source>
        <dbReference type="EMBL" id="SVE59248.1"/>
    </source>
</evidence>
<dbReference type="InterPro" id="IPR011050">
    <property type="entry name" value="Pectin_lyase_fold/virulence"/>
</dbReference>
<sequence>VQVFNVKDFGATGAKDQDAQSAIQSAIDACSNSGGGMVYFPPGEYTSGTVHLRSHMRLHVEAGAIVYSSKNPDTYDKESLLYGEDIENITIEGRGT</sequence>
<name>A0A383ET61_9ZZZZ</name>
<dbReference type="SUPFAM" id="SSF51126">
    <property type="entry name" value="Pectin lyase-like"/>
    <property type="match status" value="1"/>
</dbReference>
<dbReference type="PANTHER" id="PTHR31339">
    <property type="entry name" value="PECTIN LYASE-RELATED"/>
    <property type="match status" value="1"/>
</dbReference>
<dbReference type="InterPro" id="IPR051801">
    <property type="entry name" value="GH28_Enzymes"/>
</dbReference>
<dbReference type="InterPro" id="IPR012334">
    <property type="entry name" value="Pectin_lyas_fold"/>
</dbReference>
<reference evidence="2" key="1">
    <citation type="submission" date="2018-05" db="EMBL/GenBank/DDBJ databases">
        <authorList>
            <person name="Lanie J.A."/>
            <person name="Ng W.-L."/>
            <person name="Kazmierczak K.M."/>
            <person name="Andrzejewski T.M."/>
            <person name="Davidsen T.M."/>
            <person name="Wayne K.J."/>
            <person name="Tettelin H."/>
            <person name="Glass J.I."/>
            <person name="Rusch D."/>
            <person name="Podicherti R."/>
            <person name="Tsui H.-C.T."/>
            <person name="Winkler M.E."/>
        </authorList>
    </citation>
    <scope>NUCLEOTIDE SEQUENCE</scope>
</reference>
<dbReference type="Pfam" id="PF12708">
    <property type="entry name" value="Pect-lyase_RHGA_epim"/>
    <property type="match status" value="1"/>
</dbReference>
<accession>A0A383ET61</accession>
<evidence type="ECO:0000259" key="1">
    <source>
        <dbReference type="Pfam" id="PF12708"/>
    </source>
</evidence>
<feature type="non-terminal residue" evidence="2">
    <location>
        <position position="96"/>
    </location>
</feature>
<organism evidence="2">
    <name type="scientific">marine metagenome</name>
    <dbReference type="NCBI Taxonomy" id="408172"/>
    <lineage>
        <taxon>unclassified sequences</taxon>
        <taxon>metagenomes</taxon>
        <taxon>ecological metagenomes</taxon>
    </lineage>
</organism>
<protein>
    <recommendedName>
        <fullName evidence="1">Rhamnogalacturonase A/B/Epimerase-like pectate lyase domain-containing protein</fullName>
    </recommendedName>
</protein>
<proteinExistence type="predicted"/>
<gene>
    <name evidence="2" type="ORF">METZ01_LOCUS512102</name>
</gene>
<dbReference type="AlphaFoldDB" id="A0A383ET61"/>
<dbReference type="InterPro" id="IPR024535">
    <property type="entry name" value="RHGA/B-epi-like_pectate_lyase"/>
</dbReference>
<feature type="non-terminal residue" evidence="2">
    <location>
        <position position="1"/>
    </location>
</feature>
<dbReference type="EMBL" id="UINC01228082">
    <property type="protein sequence ID" value="SVE59248.1"/>
    <property type="molecule type" value="Genomic_DNA"/>
</dbReference>
<dbReference type="Gene3D" id="2.160.20.10">
    <property type="entry name" value="Single-stranded right-handed beta-helix, Pectin lyase-like"/>
    <property type="match status" value="1"/>
</dbReference>
<feature type="domain" description="Rhamnogalacturonase A/B/Epimerase-like pectate lyase" evidence="1">
    <location>
        <begin position="4"/>
        <end position="48"/>
    </location>
</feature>